<evidence type="ECO:0000313" key="2">
    <source>
        <dbReference type="EMBL" id="KAK4810515.1"/>
    </source>
</evidence>
<dbReference type="AlphaFoldDB" id="A0AAN7RP86"/>
<keyword evidence="3" id="KW-1185">Reference proteome</keyword>
<feature type="region of interest" description="Disordered" evidence="1">
    <location>
        <begin position="77"/>
        <end position="104"/>
    </location>
</feature>
<reference evidence="2 3" key="1">
    <citation type="journal article" date="2023" name="J. Hered.">
        <title>Chromosome-level genome of the wood stork (Mycteria americana) provides insight into avian chromosome evolution.</title>
        <authorList>
            <person name="Flamio R. Jr."/>
            <person name="Ramstad K.M."/>
        </authorList>
    </citation>
    <scope>NUCLEOTIDE SEQUENCE [LARGE SCALE GENOMIC DNA]</scope>
    <source>
        <strain evidence="2">JAX WOST 10</strain>
    </source>
</reference>
<dbReference type="EMBL" id="JAUNZN010000018">
    <property type="protein sequence ID" value="KAK4810515.1"/>
    <property type="molecule type" value="Genomic_DNA"/>
</dbReference>
<organism evidence="2 3">
    <name type="scientific">Mycteria americana</name>
    <name type="common">Wood stork</name>
    <dbReference type="NCBI Taxonomy" id="33587"/>
    <lineage>
        <taxon>Eukaryota</taxon>
        <taxon>Metazoa</taxon>
        <taxon>Chordata</taxon>
        <taxon>Craniata</taxon>
        <taxon>Vertebrata</taxon>
        <taxon>Euteleostomi</taxon>
        <taxon>Archelosauria</taxon>
        <taxon>Archosauria</taxon>
        <taxon>Dinosauria</taxon>
        <taxon>Saurischia</taxon>
        <taxon>Theropoda</taxon>
        <taxon>Coelurosauria</taxon>
        <taxon>Aves</taxon>
        <taxon>Neognathae</taxon>
        <taxon>Neoaves</taxon>
        <taxon>Aequornithes</taxon>
        <taxon>Ciconiiformes</taxon>
        <taxon>Ciconiidae</taxon>
        <taxon>Mycteria</taxon>
    </lineage>
</organism>
<protein>
    <submittedName>
        <fullName evidence="2">Uncharacterized protein</fullName>
    </submittedName>
</protein>
<accession>A0AAN7RP86</accession>
<proteinExistence type="predicted"/>
<evidence type="ECO:0000256" key="1">
    <source>
        <dbReference type="SAM" id="MobiDB-lite"/>
    </source>
</evidence>
<sequence length="104" mass="11599">MGMVQSCIRGGSDWTLGNISLPRVVKHWNRLPREVVDAPCLSVRTSTSRHFREVSHLGRTVLRQPVTRLALLPCAKTPRGDEVSCHPASLRAPTSCSGQRWTLR</sequence>
<comment type="caution">
    <text evidence="2">The sequence shown here is derived from an EMBL/GenBank/DDBJ whole genome shotgun (WGS) entry which is preliminary data.</text>
</comment>
<feature type="compositionally biased region" description="Polar residues" evidence="1">
    <location>
        <begin position="92"/>
        <end position="104"/>
    </location>
</feature>
<gene>
    <name evidence="2" type="ORF">QYF61_004295</name>
</gene>
<evidence type="ECO:0000313" key="3">
    <source>
        <dbReference type="Proteomes" id="UP001333110"/>
    </source>
</evidence>
<dbReference type="Proteomes" id="UP001333110">
    <property type="component" value="Unassembled WGS sequence"/>
</dbReference>
<name>A0AAN7RP86_MYCAM</name>